<accession>A0A388JQW6</accession>
<dbReference type="AlphaFoldDB" id="A0A388JQW6"/>
<protein>
    <submittedName>
        <fullName evidence="2">Uncharacterized protein</fullName>
    </submittedName>
</protein>
<feature type="region of interest" description="Disordered" evidence="1">
    <location>
        <begin position="167"/>
        <end position="188"/>
    </location>
</feature>
<gene>
    <name evidence="2" type="ORF">CBR_g3424</name>
</gene>
<dbReference type="Proteomes" id="UP000265515">
    <property type="component" value="Unassembled WGS sequence"/>
</dbReference>
<reference evidence="2 3" key="1">
    <citation type="journal article" date="2018" name="Cell">
        <title>The Chara Genome: Secondary Complexity and Implications for Plant Terrestrialization.</title>
        <authorList>
            <person name="Nishiyama T."/>
            <person name="Sakayama H."/>
            <person name="Vries J.D."/>
            <person name="Buschmann H."/>
            <person name="Saint-Marcoux D."/>
            <person name="Ullrich K.K."/>
            <person name="Haas F.B."/>
            <person name="Vanderstraeten L."/>
            <person name="Becker D."/>
            <person name="Lang D."/>
            <person name="Vosolsobe S."/>
            <person name="Rombauts S."/>
            <person name="Wilhelmsson P.K.I."/>
            <person name="Janitza P."/>
            <person name="Kern R."/>
            <person name="Heyl A."/>
            <person name="Rumpler F."/>
            <person name="Villalobos L.I.A.C."/>
            <person name="Clay J.M."/>
            <person name="Skokan R."/>
            <person name="Toyoda A."/>
            <person name="Suzuki Y."/>
            <person name="Kagoshima H."/>
            <person name="Schijlen E."/>
            <person name="Tajeshwar N."/>
            <person name="Catarino B."/>
            <person name="Hetherington A.J."/>
            <person name="Saltykova A."/>
            <person name="Bonnot C."/>
            <person name="Breuninger H."/>
            <person name="Symeonidi A."/>
            <person name="Radhakrishnan G.V."/>
            <person name="Van Nieuwerburgh F."/>
            <person name="Deforce D."/>
            <person name="Chang C."/>
            <person name="Karol K.G."/>
            <person name="Hedrich R."/>
            <person name="Ulvskov P."/>
            <person name="Glockner G."/>
            <person name="Delwiche C.F."/>
            <person name="Petrasek J."/>
            <person name="Van de Peer Y."/>
            <person name="Friml J."/>
            <person name="Beilby M."/>
            <person name="Dolan L."/>
            <person name="Kohara Y."/>
            <person name="Sugano S."/>
            <person name="Fujiyama A."/>
            <person name="Delaux P.-M."/>
            <person name="Quint M."/>
            <person name="TheiBen G."/>
            <person name="Hagemann M."/>
            <person name="Harholt J."/>
            <person name="Dunand C."/>
            <person name="Zachgo S."/>
            <person name="Langdale J."/>
            <person name="Maumus F."/>
            <person name="Straeten D.V.D."/>
            <person name="Gould S.B."/>
            <person name="Rensing S.A."/>
        </authorList>
    </citation>
    <scope>NUCLEOTIDE SEQUENCE [LARGE SCALE GENOMIC DNA]</scope>
    <source>
        <strain evidence="2 3">S276</strain>
    </source>
</reference>
<dbReference type="EMBL" id="BFEA01000009">
    <property type="protein sequence ID" value="GBG60180.1"/>
    <property type="molecule type" value="Genomic_DNA"/>
</dbReference>
<comment type="caution">
    <text evidence="2">The sequence shown here is derived from an EMBL/GenBank/DDBJ whole genome shotgun (WGS) entry which is preliminary data.</text>
</comment>
<evidence type="ECO:0000313" key="2">
    <source>
        <dbReference type="EMBL" id="GBG60180.1"/>
    </source>
</evidence>
<feature type="region of interest" description="Disordered" evidence="1">
    <location>
        <begin position="258"/>
        <end position="295"/>
    </location>
</feature>
<feature type="region of interest" description="Disordered" evidence="1">
    <location>
        <begin position="326"/>
        <end position="358"/>
    </location>
</feature>
<keyword evidence="3" id="KW-1185">Reference proteome</keyword>
<name>A0A388JQW6_CHABU</name>
<proteinExistence type="predicted"/>
<sequence length="358" mass="39032">MLPENADRDCFQGMRIAPAEQDVKYLGIMLPVALTDGKQMEGLLMGAIGKMNHWAKGADLGIVGKVIIANNAVSSTLWYAAPLSIPEKRAWREYKLAVRRYLWENDQMGETYPVSENGRYGAAGPAQASLRAPNTYNDVLDAPWKVITLSSMAQTLKVDPADVESIAASTTPTKTDKRHDVDKDFGGMKEVGLNTSAAATGRTRNHTGEGLEEGQDMEQAYMSMTQNGQVEGLEEGTKNDKDTYDKAEEGQRQAMGATLNCQEKGGGMEPKAQEAEETGWPRNEKGSENDADTQQTVDLEQAEMGEYTDLRLLVDLEQAKMGQTQMGASQTGPADVAFSQGHMTTSESRNCLEDVDSM</sequence>
<feature type="compositionally biased region" description="Basic and acidic residues" evidence="1">
    <location>
        <begin position="174"/>
        <end position="187"/>
    </location>
</feature>
<organism evidence="2 3">
    <name type="scientific">Chara braunii</name>
    <name type="common">Braun's stonewort</name>
    <dbReference type="NCBI Taxonomy" id="69332"/>
    <lineage>
        <taxon>Eukaryota</taxon>
        <taxon>Viridiplantae</taxon>
        <taxon>Streptophyta</taxon>
        <taxon>Charophyceae</taxon>
        <taxon>Charales</taxon>
        <taxon>Characeae</taxon>
        <taxon>Chara</taxon>
    </lineage>
</organism>
<dbReference type="Gramene" id="GBG60180">
    <property type="protein sequence ID" value="GBG60180"/>
    <property type="gene ID" value="CBR_g3424"/>
</dbReference>
<evidence type="ECO:0000256" key="1">
    <source>
        <dbReference type="SAM" id="MobiDB-lite"/>
    </source>
</evidence>
<evidence type="ECO:0000313" key="3">
    <source>
        <dbReference type="Proteomes" id="UP000265515"/>
    </source>
</evidence>